<dbReference type="AlphaFoldDB" id="A0A975G723"/>
<proteinExistence type="inferred from homology"/>
<dbReference type="PANTHER" id="PTHR42693">
    <property type="entry name" value="ARYLSULFATASE FAMILY MEMBER"/>
    <property type="match status" value="1"/>
</dbReference>
<evidence type="ECO:0000256" key="1">
    <source>
        <dbReference type="ARBA" id="ARBA00008779"/>
    </source>
</evidence>
<dbReference type="RefSeq" id="WP_211630410.1">
    <property type="nucleotide sequence ID" value="NZ_CP073100.1"/>
</dbReference>
<feature type="chain" id="PRO_5037570485" evidence="3">
    <location>
        <begin position="23"/>
        <end position="497"/>
    </location>
</feature>
<dbReference type="CDD" id="cd16026">
    <property type="entry name" value="GALNS_like"/>
    <property type="match status" value="1"/>
</dbReference>
<evidence type="ECO:0000256" key="2">
    <source>
        <dbReference type="SAM" id="MobiDB-lite"/>
    </source>
</evidence>
<name>A0A975G723_9BACT</name>
<feature type="region of interest" description="Disordered" evidence="2">
    <location>
        <begin position="470"/>
        <end position="497"/>
    </location>
</feature>
<organism evidence="5 6">
    <name type="scientific">Luteolibacter ambystomatis</name>
    <dbReference type="NCBI Taxonomy" id="2824561"/>
    <lineage>
        <taxon>Bacteria</taxon>
        <taxon>Pseudomonadati</taxon>
        <taxon>Verrucomicrobiota</taxon>
        <taxon>Verrucomicrobiia</taxon>
        <taxon>Verrucomicrobiales</taxon>
        <taxon>Verrucomicrobiaceae</taxon>
        <taxon>Luteolibacter</taxon>
    </lineage>
</organism>
<evidence type="ECO:0000313" key="6">
    <source>
        <dbReference type="Proteomes" id="UP000676169"/>
    </source>
</evidence>
<sequence length="497" mass="54152">MIRNLIAALALLAPAIARPALEKPNVIVVLLDDAGYGDFSHTGNPTINTPNLSRMVSEGLNFPQFYCGSSACTASRYSILTGRNPIRSGFGSWVLGPESPRYMHPNEVTLAEGLKHQGYATGMFGKWHLGTPNAANQMTPDTLPLAHGFDQWLGTNVSHDYEHGTNLIRSNPQGNSPVQGYEIIEKDILGNVPVLESLTKRYTDAAIDFIKAKKDAPFLIYFTPNYPHLPVHASKDFQGTSLRGLYGDCIEEIDSNLGRLRSALEQSGIAQNTLVIFASDNGPWIKYQDTAKDAKYGEARMLIGSALPFRDGKGSTWEGGQRVPGVFWWPGTIRPGTVVQAPASTMDVLPTAFALAGEPLPTGRTLDGRDIRPYFNADKFPGTVPSFTFAFSGFGDNSIGAIRRGPWKLHTKIASQTGNNYGFKPTPEKPLLFNVEQDPGERIDRAAEQPQTVAELKKLLTDYAAGVEKEGSFWPPLPKPDPKAKGKPGAKPVDEDE</sequence>
<dbReference type="PANTHER" id="PTHR42693:SF33">
    <property type="entry name" value="ARYLSULFATASE"/>
    <property type="match status" value="1"/>
</dbReference>
<protein>
    <submittedName>
        <fullName evidence="5">Sulfatase</fullName>
    </submittedName>
</protein>
<dbReference type="InterPro" id="IPR050738">
    <property type="entry name" value="Sulfatase"/>
</dbReference>
<accession>A0A975G723</accession>
<dbReference type="Pfam" id="PF00884">
    <property type="entry name" value="Sulfatase"/>
    <property type="match status" value="1"/>
</dbReference>
<evidence type="ECO:0000259" key="4">
    <source>
        <dbReference type="Pfam" id="PF00884"/>
    </source>
</evidence>
<keyword evidence="6" id="KW-1185">Reference proteome</keyword>
<comment type="similarity">
    <text evidence="1">Belongs to the sulfatase family.</text>
</comment>
<dbReference type="SUPFAM" id="SSF53649">
    <property type="entry name" value="Alkaline phosphatase-like"/>
    <property type="match status" value="1"/>
</dbReference>
<dbReference type="Gene3D" id="3.40.720.10">
    <property type="entry name" value="Alkaline Phosphatase, subunit A"/>
    <property type="match status" value="1"/>
</dbReference>
<dbReference type="KEGG" id="lamb:KBB96_15535"/>
<gene>
    <name evidence="5" type="ORF">KBB96_15535</name>
</gene>
<feature type="domain" description="Sulfatase N-terminal" evidence="4">
    <location>
        <begin position="24"/>
        <end position="357"/>
    </location>
</feature>
<keyword evidence="3" id="KW-0732">Signal</keyword>
<dbReference type="InterPro" id="IPR000917">
    <property type="entry name" value="Sulfatase_N"/>
</dbReference>
<dbReference type="InterPro" id="IPR017850">
    <property type="entry name" value="Alkaline_phosphatase_core_sf"/>
</dbReference>
<evidence type="ECO:0000313" key="5">
    <source>
        <dbReference type="EMBL" id="QUE50274.1"/>
    </source>
</evidence>
<dbReference type="EMBL" id="CP073100">
    <property type="protein sequence ID" value="QUE50274.1"/>
    <property type="molecule type" value="Genomic_DNA"/>
</dbReference>
<reference evidence="5" key="1">
    <citation type="submission" date="2021-04" db="EMBL/GenBank/DDBJ databases">
        <title>Luteolibacter sp. 32A isolated from the skin of an Anderson's salamander (Ambystoma andersonii).</title>
        <authorList>
            <person name="Spergser J."/>
            <person name="Busse H.-J."/>
        </authorList>
    </citation>
    <scope>NUCLEOTIDE SEQUENCE</scope>
    <source>
        <strain evidence="5">32A</strain>
    </source>
</reference>
<evidence type="ECO:0000256" key="3">
    <source>
        <dbReference type="SAM" id="SignalP"/>
    </source>
</evidence>
<dbReference type="Proteomes" id="UP000676169">
    <property type="component" value="Chromosome"/>
</dbReference>
<feature type="signal peptide" evidence="3">
    <location>
        <begin position="1"/>
        <end position="22"/>
    </location>
</feature>
<dbReference type="GO" id="GO:0004065">
    <property type="term" value="F:arylsulfatase activity"/>
    <property type="evidence" value="ECO:0007669"/>
    <property type="project" value="TreeGrafter"/>
</dbReference>
<dbReference type="Gene3D" id="3.30.1120.10">
    <property type="match status" value="1"/>
</dbReference>